<protein>
    <recommendedName>
        <fullName evidence="2">Fanconi Anaemia group E protein C-terminal domain-containing protein</fullName>
    </recommendedName>
</protein>
<dbReference type="PANTHER" id="PTHR32094">
    <property type="entry name" value="FANCONI ANEMIA GROUP E PROTEIN"/>
    <property type="match status" value="1"/>
</dbReference>
<evidence type="ECO:0000313" key="4">
    <source>
        <dbReference type="Proteomes" id="UP001605036"/>
    </source>
</evidence>
<evidence type="ECO:0000256" key="1">
    <source>
        <dbReference type="SAM" id="MobiDB-lite"/>
    </source>
</evidence>
<gene>
    <name evidence="3" type="ORF">R1flu_017758</name>
</gene>
<dbReference type="PANTHER" id="PTHR32094:SF5">
    <property type="entry name" value="FANCONI ANEMIA GROUP E PROTEIN"/>
    <property type="match status" value="1"/>
</dbReference>
<organism evidence="3 4">
    <name type="scientific">Riccia fluitans</name>
    <dbReference type="NCBI Taxonomy" id="41844"/>
    <lineage>
        <taxon>Eukaryota</taxon>
        <taxon>Viridiplantae</taxon>
        <taxon>Streptophyta</taxon>
        <taxon>Embryophyta</taxon>
        <taxon>Marchantiophyta</taxon>
        <taxon>Marchantiopsida</taxon>
        <taxon>Marchantiidae</taxon>
        <taxon>Marchantiales</taxon>
        <taxon>Ricciaceae</taxon>
        <taxon>Riccia</taxon>
    </lineage>
</organism>
<dbReference type="EMBL" id="JBHFFA010000001">
    <property type="protein sequence ID" value="KAL2649630.1"/>
    <property type="molecule type" value="Genomic_DNA"/>
</dbReference>
<proteinExistence type="predicted"/>
<dbReference type="Gene3D" id="1.25.40.480">
    <property type="match status" value="1"/>
</dbReference>
<feature type="compositionally biased region" description="Basic and acidic residues" evidence="1">
    <location>
        <begin position="266"/>
        <end position="288"/>
    </location>
</feature>
<evidence type="ECO:0000259" key="2">
    <source>
        <dbReference type="Pfam" id="PF11510"/>
    </source>
</evidence>
<dbReference type="Proteomes" id="UP001605036">
    <property type="component" value="Unassembled WGS sequence"/>
</dbReference>
<sequence>MRPADDRAQGATTRLSAVCQDRREEEWEELLQIFKLSDSPVGEAIHWFELRGYGARFRAQGKDGMVEGKRRKVCELWRFVPDLLASEVVYIEEEEKKARPGTMGSCIWMQTLSNAMQTSVLTFLNVEHDHFRSKDLEALARRILQCPMDADFWVLEAAKALLQTSSQDQDLKLSVLYEEQQLFADAEIADYHKLPEWLDTCGESSDSMFGWLPLEQSGDFKEKAPDGTKICPSETGELSQSDTEVKQPAFEPLDQMRAACSPGRFKEEPTVEEKGTETDKEVSDRSEMGVDQGEEIVRKEDDNTAREVLGDHLFVQAVSLGQALRSSPGPGLSEEINLVRSTTKFALFLSVARAWDVDDEVTLLLVGSLLVEQDGYAWSTKVLEMVILPKLLAMEKPASRILATAVTQAGKIHPRAIIDSVVFPLICSRDGASGIQCELLNRIVKDCLPEDLILALLQKMFLSCAEKQQGFNSGLPWRWTEGMVGVVQNMLNYKVNLDQQSLACLLEALDAVVLEYSKSLKFGNLLLNLVTKQGSKLKSYKELLLQIVEKTQTFLTKSIKTKLGAI</sequence>
<dbReference type="InterPro" id="IPR039685">
    <property type="entry name" value="FANCE"/>
</dbReference>
<feature type="domain" description="Fanconi Anaemia group E protein C-terminal" evidence="2">
    <location>
        <begin position="381"/>
        <end position="563"/>
    </location>
</feature>
<feature type="region of interest" description="Disordered" evidence="1">
    <location>
        <begin position="266"/>
        <end position="300"/>
    </location>
</feature>
<dbReference type="InterPro" id="IPR021025">
    <property type="entry name" value="Fanconi_anaemia_gr_E_prot_C"/>
</dbReference>
<reference evidence="3 4" key="1">
    <citation type="submission" date="2024-09" db="EMBL/GenBank/DDBJ databases">
        <title>Chromosome-scale assembly of Riccia fluitans.</title>
        <authorList>
            <person name="Paukszto L."/>
            <person name="Sawicki J."/>
            <person name="Karawczyk K."/>
            <person name="Piernik-Szablinska J."/>
            <person name="Szczecinska M."/>
            <person name="Mazdziarz M."/>
        </authorList>
    </citation>
    <scope>NUCLEOTIDE SEQUENCE [LARGE SCALE GENOMIC DNA]</scope>
    <source>
        <strain evidence="3">Rf_01</strain>
        <tissue evidence="3">Aerial parts of the thallus</tissue>
    </source>
</reference>
<dbReference type="Pfam" id="PF11510">
    <property type="entry name" value="FA_FANCE"/>
    <property type="match status" value="1"/>
</dbReference>
<comment type="caution">
    <text evidence="3">The sequence shown here is derived from an EMBL/GenBank/DDBJ whole genome shotgun (WGS) entry which is preliminary data.</text>
</comment>
<name>A0ABD1ZE59_9MARC</name>
<dbReference type="AlphaFoldDB" id="A0ABD1ZE59"/>
<evidence type="ECO:0000313" key="3">
    <source>
        <dbReference type="EMBL" id="KAL2649630.1"/>
    </source>
</evidence>
<keyword evidence="4" id="KW-1185">Reference proteome</keyword>
<accession>A0ABD1ZE59</accession>